<dbReference type="PANTHER" id="PTHR12215:SF10">
    <property type="entry name" value="L-AMINOADIPATE-SEMIALDEHYDE DEHYDROGENASE-PHOSPHOPANTETHEINYL TRANSFERASE"/>
    <property type="match status" value="1"/>
</dbReference>
<evidence type="ECO:0000259" key="4">
    <source>
        <dbReference type="Pfam" id="PF22624"/>
    </source>
</evidence>
<dbReference type="GO" id="GO:0019878">
    <property type="term" value="P:lysine biosynthetic process via aminoadipic acid"/>
    <property type="evidence" value="ECO:0007669"/>
    <property type="project" value="TreeGrafter"/>
</dbReference>
<evidence type="ECO:0000313" key="5">
    <source>
        <dbReference type="EMBL" id="TMI83431.1"/>
    </source>
</evidence>
<dbReference type="Pfam" id="PF22624">
    <property type="entry name" value="AASDHPPT_N"/>
    <property type="match status" value="1"/>
</dbReference>
<evidence type="ECO:0000259" key="3">
    <source>
        <dbReference type="Pfam" id="PF01648"/>
    </source>
</evidence>
<proteinExistence type="inferred from homology"/>
<evidence type="ECO:0000256" key="1">
    <source>
        <dbReference type="ARBA" id="ARBA00010990"/>
    </source>
</evidence>
<protein>
    <submittedName>
        <fullName evidence="5">4'-phosphopantetheinyl transferase superfamily protein</fullName>
    </submittedName>
</protein>
<feature type="domain" description="4'-phosphopantetheinyl transferase" evidence="3">
    <location>
        <begin position="125"/>
        <end position="232"/>
    </location>
</feature>
<dbReference type="GO" id="GO:0000287">
    <property type="term" value="F:magnesium ion binding"/>
    <property type="evidence" value="ECO:0007669"/>
    <property type="project" value="InterPro"/>
</dbReference>
<sequence length="247" mass="27683">MPHLEWCPPPRDLTLGEGEVHVWRAASDATRVGLEDWRQTLSLSEQVTAERFSFRRDRDRFIIRRGRLRAILGRYLATDSSRLQFNYGGRGKPALAAPYRDTQLRFNVSRSDGLVLYAITRGREVGVDLEQIQPAIAQERIPEHFFSAREVAALRALPAGEQVEAFFACWTRKEAYVKARGEGLALRLDSFDVSLAPGEPAALLRTVGDAEEVCRWSLHALAPARGYAAALAVEEPAGTLKGWHWTD</sequence>
<reference evidence="5 6" key="1">
    <citation type="journal article" date="2019" name="Nat. Microbiol.">
        <title>Mediterranean grassland soil C-N compound turnover is dependent on rainfall and depth, and is mediated by genomically divergent microorganisms.</title>
        <authorList>
            <person name="Diamond S."/>
            <person name="Andeer P.F."/>
            <person name="Li Z."/>
            <person name="Crits-Christoph A."/>
            <person name="Burstein D."/>
            <person name="Anantharaman K."/>
            <person name="Lane K.R."/>
            <person name="Thomas B.C."/>
            <person name="Pan C."/>
            <person name="Northen T.R."/>
            <person name="Banfield J.F."/>
        </authorList>
    </citation>
    <scope>NUCLEOTIDE SEQUENCE [LARGE SCALE GENOMIC DNA]</scope>
    <source>
        <strain evidence="5">NP_7</strain>
    </source>
</reference>
<dbReference type="AlphaFoldDB" id="A0A537JIQ7"/>
<gene>
    <name evidence="5" type="ORF">E6H04_02985</name>
</gene>
<keyword evidence="2 5" id="KW-0808">Transferase</keyword>
<dbReference type="GO" id="GO:0008897">
    <property type="term" value="F:holo-[acyl-carrier-protein] synthase activity"/>
    <property type="evidence" value="ECO:0007669"/>
    <property type="project" value="InterPro"/>
</dbReference>
<dbReference type="InterPro" id="IPR037143">
    <property type="entry name" value="4-PPantetheinyl_Trfase_dom_sf"/>
</dbReference>
<evidence type="ECO:0000256" key="2">
    <source>
        <dbReference type="ARBA" id="ARBA00022679"/>
    </source>
</evidence>
<dbReference type="SUPFAM" id="SSF56214">
    <property type="entry name" value="4'-phosphopantetheinyl transferase"/>
    <property type="match status" value="2"/>
</dbReference>
<name>A0A537JIQ7_9BACT</name>
<feature type="domain" description="4'-phosphopantetheinyl transferase N-terminal" evidence="4">
    <location>
        <begin position="39"/>
        <end position="118"/>
    </location>
</feature>
<evidence type="ECO:0000313" key="6">
    <source>
        <dbReference type="Proteomes" id="UP000320048"/>
    </source>
</evidence>
<dbReference type="Gene3D" id="3.90.470.20">
    <property type="entry name" value="4'-phosphopantetheinyl transferase domain"/>
    <property type="match status" value="2"/>
</dbReference>
<dbReference type="PANTHER" id="PTHR12215">
    <property type="entry name" value="PHOSPHOPANTETHEINE TRANSFERASE"/>
    <property type="match status" value="1"/>
</dbReference>
<dbReference type="InterPro" id="IPR050559">
    <property type="entry name" value="P-Pant_transferase_sf"/>
</dbReference>
<dbReference type="InterPro" id="IPR008278">
    <property type="entry name" value="4-PPantetheinyl_Trfase_dom"/>
</dbReference>
<accession>A0A537JIQ7</accession>
<dbReference type="GO" id="GO:0005829">
    <property type="term" value="C:cytosol"/>
    <property type="evidence" value="ECO:0007669"/>
    <property type="project" value="TreeGrafter"/>
</dbReference>
<organism evidence="5 6">
    <name type="scientific">Candidatus Segetimicrobium genomatis</name>
    <dbReference type="NCBI Taxonomy" id="2569760"/>
    <lineage>
        <taxon>Bacteria</taxon>
        <taxon>Bacillati</taxon>
        <taxon>Candidatus Sysuimicrobiota</taxon>
        <taxon>Candidatus Sysuimicrobiia</taxon>
        <taxon>Candidatus Sysuimicrobiales</taxon>
        <taxon>Candidatus Segetimicrobiaceae</taxon>
        <taxon>Candidatus Segetimicrobium</taxon>
    </lineage>
</organism>
<dbReference type="Proteomes" id="UP000320048">
    <property type="component" value="Unassembled WGS sequence"/>
</dbReference>
<dbReference type="InterPro" id="IPR055066">
    <property type="entry name" value="AASDHPPT_N"/>
</dbReference>
<comment type="similarity">
    <text evidence="1">Belongs to the P-Pant transferase superfamily. Gsp/Sfp/HetI/AcpT family.</text>
</comment>
<comment type="caution">
    <text evidence="5">The sequence shown here is derived from an EMBL/GenBank/DDBJ whole genome shotgun (WGS) entry which is preliminary data.</text>
</comment>
<dbReference type="Pfam" id="PF01648">
    <property type="entry name" value="ACPS"/>
    <property type="match status" value="1"/>
</dbReference>
<dbReference type="EMBL" id="VBAO01000076">
    <property type="protein sequence ID" value="TMI83431.1"/>
    <property type="molecule type" value="Genomic_DNA"/>
</dbReference>